<dbReference type="InterPro" id="IPR018247">
    <property type="entry name" value="EF_Hand_1_Ca_BS"/>
</dbReference>
<dbReference type="Proteomes" id="UP000712281">
    <property type="component" value="Unassembled WGS sequence"/>
</dbReference>
<name>A0A8S9FTB1_BRACR</name>
<sequence>MGNIDEKDISGIMEEFEQLDYDESGTLTTSDIVLAQMNRDLCYVIYAQHPTTTKSKGSELFFLELLLNKTFTKKRDKKKGRVLEMLSSLELRFMAMWVKPVS</sequence>
<comment type="caution">
    <text evidence="1">The sequence shown here is derived from an EMBL/GenBank/DDBJ whole genome shotgun (WGS) entry which is preliminary data.</text>
</comment>
<protein>
    <recommendedName>
        <fullName evidence="3">EF-hand domain-containing protein</fullName>
    </recommendedName>
</protein>
<evidence type="ECO:0008006" key="3">
    <source>
        <dbReference type="Google" id="ProtNLM"/>
    </source>
</evidence>
<reference evidence="1" key="1">
    <citation type="submission" date="2019-12" db="EMBL/GenBank/DDBJ databases">
        <title>Genome sequencing and annotation of Brassica cretica.</title>
        <authorList>
            <person name="Studholme D.J."/>
            <person name="Sarris P.F."/>
        </authorList>
    </citation>
    <scope>NUCLEOTIDE SEQUENCE</scope>
    <source>
        <strain evidence="1">PFS-001/15</strain>
        <tissue evidence="1">Leaf</tissue>
    </source>
</reference>
<accession>A0A8S9FTB1</accession>
<evidence type="ECO:0000313" key="2">
    <source>
        <dbReference type="Proteomes" id="UP000712281"/>
    </source>
</evidence>
<proteinExistence type="predicted"/>
<evidence type="ECO:0000313" key="1">
    <source>
        <dbReference type="EMBL" id="KAF2536371.1"/>
    </source>
</evidence>
<dbReference type="PROSITE" id="PS00018">
    <property type="entry name" value="EF_HAND_1"/>
    <property type="match status" value="1"/>
</dbReference>
<dbReference type="EMBL" id="QGKW02002228">
    <property type="protein sequence ID" value="KAF2536371.1"/>
    <property type="molecule type" value="Genomic_DNA"/>
</dbReference>
<gene>
    <name evidence="1" type="ORF">F2Q68_00019950</name>
</gene>
<dbReference type="AlphaFoldDB" id="A0A8S9FTB1"/>
<organism evidence="1 2">
    <name type="scientific">Brassica cretica</name>
    <name type="common">Mustard</name>
    <dbReference type="NCBI Taxonomy" id="69181"/>
    <lineage>
        <taxon>Eukaryota</taxon>
        <taxon>Viridiplantae</taxon>
        <taxon>Streptophyta</taxon>
        <taxon>Embryophyta</taxon>
        <taxon>Tracheophyta</taxon>
        <taxon>Spermatophyta</taxon>
        <taxon>Magnoliopsida</taxon>
        <taxon>eudicotyledons</taxon>
        <taxon>Gunneridae</taxon>
        <taxon>Pentapetalae</taxon>
        <taxon>rosids</taxon>
        <taxon>malvids</taxon>
        <taxon>Brassicales</taxon>
        <taxon>Brassicaceae</taxon>
        <taxon>Brassiceae</taxon>
        <taxon>Brassica</taxon>
    </lineage>
</organism>